<comment type="caution">
    <text evidence="3">The sequence shown here is derived from an EMBL/GenBank/DDBJ whole genome shotgun (WGS) entry which is preliminary data.</text>
</comment>
<proteinExistence type="predicted"/>
<dbReference type="PANTHER" id="PTHR43364:SF4">
    <property type="entry name" value="NAD(P)-LINKED OXIDOREDUCTASE SUPERFAMILY PROTEIN"/>
    <property type="match status" value="1"/>
</dbReference>
<dbReference type="AlphaFoldDB" id="A0A7J7IFX1"/>
<protein>
    <recommendedName>
        <fullName evidence="2">NADP-dependent oxidoreductase domain-containing protein</fullName>
    </recommendedName>
</protein>
<dbReference type="Gene3D" id="3.20.20.100">
    <property type="entry name" value="NADP-dependent oxidoreductase domain"/>
    <property type="match status" value="1"/>
</dbReference>
<organism evidence="3 4">
    <name type="scientific">Cyanidiococcus yangmingshanensis</name>
    <dbReference type="NCBI Taxonomy" id="2690220"/>
    <lineage>
        <taxon>Eukaryota</taxon>
        <taxon>Rhodophyta</taxon>
        <taxon>Bangiophyceae</taxon>
        <taxon>Cyanidiales</taxon>
        <taxon>Cyanidiaceae</taxon>
        <taxon>Cyanidiococcus</taxon>
    </lineage>
</organism>
<dbReference type="InterPro" id="IPR023210">
    <property type="entry name" value="NADP_OxRdtase_dom"/>
</dbReference>
<dbReference type="PANTHER" id="PTHR43364">
    <property type="entry name" value="NADH-SPECIFIC METHYLGLYOXAL REDUCTASE-RELATED"/>
    <property type="match status" value="1"/>
</dbReference>
<sequence length="423" mass="46907">MFLCSAGLGRWKTRSSKTGVIRGERMRGVHLDAQAEVAQTGAERPLRLAGRDGGLVLRVPLGLGAWSFGDRFYWGASEESDNADAVRESARRGITLIDTAEVYGTPPGRSEQLVGRIGRLVTEELMKESGHGEQAPELQIATKYAPFPWRTLGLSMNLLQWLTRPQRRATVRRSVLNALKASLARLSVDCVDLYQQHWPAFVGEHDEPIWDALAEAYHEGLVRCVGVSNFSPSRVVKCEAYLRKVHGVPLATNQVQWSLLHRDPETVRRQDAVDDRTLLEICRDSNIQILAYSPLAQGLLTGRYRDGNWPSGLRRRLAQSWGRRLDQLISEMQRIATKRQVSVAAVALNYVITAGQGDGSNAGTTIVVPIPGAKNGWQARQNAQALGWRLDAEEMERLRQAAGQVNATLPSIPLARESNRRGL</sequence>
<keyword evidence="4" id="KW-1185">Reference proteome</keyword>
<evidence type="ECO:0000256" key="1">
    <source>
        <dbReference type="ARBA" id="ARBA00023002"/>
    </source>
</evidence>
<gene>
    <name evidence="3" type="ORF">F1559_003024</name>
</gene>
<dbReference type="InterPro" id="IPR018170">
    <property type="entry name" value="Aldo/ket_reductase_CS"/>
</dbReference>
<dbReference type="OrthoDB" id="2310150at2759"/>
<reference evidence="3 4" key="1">
    <citation type="journal article" date="2020" name="J. Phycol.">
        <title>Comparative genome analysis reveals Cyanidiococcus gen. nov., a new extremophilic red algal genus sister to Cyanidioschyzon (Cyanidioschyzonaceae, Rhodophyta).</title>
        <authorList>
            <person name="Liu S.-L."/>
            <person name="Chiang Y.-R."/>
            <person name="Yoon H.S."/>
            <person name="Fu H.-Y."/>
        </authorList>
    </citation>
    <scope>NUCLEOTIDE SEQUENCE [LARGE SCALE GENOMIC DNA]</scope>
    <source>
        <strain evidence="3 4">THAL066</strain>
    </source>
</reference>
<dbReference type="EMBL" id="VWRR01000012">
    <property type="protein sequence ID" value="KAF6002002.1"/>
    <property type="molecule type" value="Genomic_DNA"/>
</dbReference>
<evidence type="ECO:0000313" key="3">
    <source>
        <dbReference type="EMBL" id="KAF6002002.1"/>
    </source>
</evidence>
<dbReference type="Proteomes" id="UP000530660">
    <property type="component" value="Unassembled WGS sequence"/>
</dbReference>
<dbReference type="PROSITE" id="PS00062">
    <property type="entry name" value="ALDOKETO_REDUCTASE_2"/>
    <property type="match status" value="1"/>
</dbReference>
<dbReference type="SUPFAM" id="SSF51430">
    <property type="entry name" value="NAD(P)-linked oxidoreductase"/>
    <property type="match status" value="1"/>
</dbReference>
<dbReference type="Pfam" id="PF00248">
    <property type="entry name" value="Aldo_ket_red"/>
    <property type="match status" value="1"/>
</dbReference>
<feature type="domain" description="NADP-dependent oxidoreductase" evidence="2">
    <location>
        <begin position="60"/>
        <end position="401"/>
    </location>
</feature>
<evidence type="ECO:0000259" key="2">
    <source>
        <dbReference type="Pfam" id="PF00248"/>
    </source>
</evidence>
<dbReference type="InterPro" id="IPR036812">
    <property type="entry name" value="NAD(P)_OxRdtase_dom_sf"/>
</dbReference>
<dbReference type="GO" id="GO:0016491">
    <property type="term" value="F:oxidoreductase activity"/>
    <property type="evidence" value="ECO:0007669"/>
    <property type="project" value="UniProtKB-KW"/>
</dbReference>
<accession>A0A7J7IFX1</accession>
<evidence type="ECO:0000313" key="4">
    <source>
        <dbReference type="Proteomes" id="UP000530660"/>
    </source>
</evidence>
<name>A0A7J7IFX1_9RHOD</name>
<keyword evidence="1" id="KW-0560">Oxidoreductase</keyword>
<dbReference type="CDD" id="cd19093">
    <property type="entry name" value="AKR_AtPLR-like"/>
    <property type="match status" value="1"/>
</dbReference>
<dbReference type="InterPro" id="IPR050523">
    <property type="entry name" value="AKR_Detox_Biosynth"/>
</dbReference>